<name>A0AAD5N6F3_PARTN</name>
<accession>A0AAD5N6F3</accession>
<organism evidence="2 3">
    <name type="scientific">Parelaphostrongylus tenuis</name>
    <name type="common">Meningeal worm</name>
    <dbReference type="NCBI Taxonomy" id="148309"/>
    <lineage>
        <taxon>Eukaryota</taxon>
        <taxon>Metazoa</taxon>
        <taxon>Ecdysozoa</taxon>
        <taxon>Nematoda</taxon>
        <taxon>Chromadorea</taxon>
        <taxon>Rhabditida</taxon>
        <taxon>Rhabditina</taxon>
        <taxon>Rhabditomorpha</taxon>
        <taxon>Strongyloidea</taxon>
        <taxon>Metastrongylidae</taxon>
        <taxon>Parelaphostrongylus</taxon>
    </lineage>
</organism>
<gene>
    <name evidence="2" type="ORF">KIN20_022751</name>
</gene>
<comment type="caution">
    <text evidence="2">The sequence shown here is derived from an EMBL/GenBank/DDBJ whole genome shotgun (WGS) entry which is preliminary data.</text>
</comment>
<dbReference type="Proteomes" id="UP001196413">
    <property type="component" value="Unassembled WGS sequence"/>
</dbReference>
<proteinExistence type="predicted"/>
<keyword evidence="3" id="KW-1185">Reference proteome</keyword>
<evidence type="ECO:0000313" key="3">
    <source>
        <dbReference type="Proteomes" id="UP001196413"/>
    </source>
</evidence>
<sequence>MALSTSVSTDFEMLRGRPEQRDTEGEQSRDLPPHHRQQANDGSVTQLNCLML</sequence>
<dbReference type="AlphaFoldDB" id="A0AAD5N6F3"/>
<feature type="region of interest" description="Disordered" evidence="1">
    <location>
        <begin position="1"/>
        <end position="52"/>
    </location>
</feature>
<feature type="compositionally biased region" description="Polar residues" evidence="1">
    <location>
        <begin position="39"/>
        <end position="52"/>
    </location>
</feature>
<dbReference type="EMBL" id="JAHQIW010004581">
    <property type="protein sequence ID" value="KAJ1363007.1"/>
    <property type="molecule type" value="Genomic_DNA"/>
</dbReference>
<evidence type="ECO:0000256" key="1">
    <source>
        <dbReference type="SAM" id="MobiDB-lite"/>
    </source>
</evidence>
<reference evidence="2" key="1">
    <citation type="submission" date="2021-06" db="EMBL/GenBank/DDBJ databases">
        <title>Parelaphostrongylus tenuis whole genome reference sequence.</title>
        <authorList>
            <person name="Garwood T.J."/>
            <person name="Larsen P.A."/>
            <person name="Fountain-Jones N.M."/>
            <person name="Garbe J.R."/>
            <person name="Macchietto M.G."/>
            <person name="Kania S.A."/>
            <person name="Gerhold R.W."/>
            <person name="Richards J.E."/>
            <person name="Wolf T.M."/>
        </authorList>
    </citation>
    <scope>NUCLEOTIDE SEQUENCE</scope>
    <source>
        <strain evidence="2">MNPRO001-30</strain>
        <tissue evidence="2">Meninges</tissue>
    </source>
</reference>
<feature type="compositionally biased region" description="Basic and acidic residues" evidence="1">
    <location>
        <begin position="12"/>
        <end position="33"/>
    </location>
</feature>
<evidence type="ECO:0000313" key="2">
    <source>
        <dbReference type="EMBL" id="KAJ1363007.1"/>
    </source>
</evidence>
<protein>
    <submittedName>
        <fullName evidence="2">Uncharacterized protein</fullName>
    </submittedName>
</protein>